<keyword evidence="4 17" id="KW-0436">Ligase</keyword>
<comment type="catalytic activity">
    <reaction evidence="15">
        <text>tRNA(Arg) + L-arginine + ATP = L-arginyl-tRNA(Arg) + AMP + diphosphate</text>
        <dbReference type="Rhea" id="RHEA:20301"/>
        <dbReference type="Rhea" id="RHEA-COMP:9658"/>
        <dbReference type="Rhea" id="RHEA-COMP:9673"/>
        <dbReference type="ChEBI" id="CHEBI:30616"/>
        <dbReference type="ChEBI" id="CHEBI:32682"/>
        <dbReference type="ChEBI" id="CHEBI:33019"/>
        <dbReference type="ChEBI" id="CHEBI:78442"/>
        <dbReference type="ChEBI" id="CHEBI:78513"/>
        <dbReference type="ChEBI" id="CHEBI:456215"/>
        <dbReference type="EC" id="6.1.1.19"/>
    </reaction>
</comment>
<keyword evidence="10" id="KW-0496">Mitochondrion</keyword>
<evidence type="ECO:0000256" key="5">
    <source>
        <dbReference type="ARBA" id="ARBA00022741"/>
    </source>
</evidence>
<keyword evidence="9" id="KW-0007">Acetylation</keyword>
<dbReference type="GO" id="GO:0006420">
    <property type="term" value="P:arginyl-tRNA aminoacylation"/>
    <property type="evidence" value="ECO:0007669"/>
    <property type="project" value="InterPro"/>
</dbReference>
<comment type="subcellular location">
    <subcellularLocation>
        <location evidence="1">Mitochondrion membrane</location>
    </subcellularLocation>
</comment>
<dbReference type="SUPFAM" id="SSF52374">
    <property type="entry name" value="Nucleotidylyl transferase"/>
    <property type="match status" value="1"/>
</dbReference>
<dbReference type="Gene3D" id="3.30.1360.70">
    <property type="entry name" value="Arginyl tRNA synthetase N-terminal domain"/>
    <property type="match status" value="1"/>
</dbReference>
<reference evidence="19" key="2">
    <citation type="submission" date="2025-09" db="UniProtKB">
        <authorList>
            <consortium name="Ensembl"/>
        </authorList>
    </citation>
    <scope>IDENTIFICATION</scope>
</reference>
<evidence type="ECO:0000313" key="19">
    <source>
        <dbReference type="Ensembl" id="ENSLLEP00000042978.1"/>
    </source>
</evidence>
<comment type="function">
    <text evidence="16">Catalyzes the attachment of arginine to tRNA(Arg) in a two-step reaction: arginine is first activated by ATP to form Arg-AMP and then transferred to the acceptor end of tRNA(Arg).</text>
</comment>
<dbReference type="FunFam" id="1.10.730.10:FF:000006">
    <property type="entry name" value="Arginyl-tRNA synthetase 2, mitochondrial"/>
    <property type="match status" value="1"/>
</dbReference>
<dbReference type="GeneTree" id="ENSGT00530000063407"/>
<keyword evidence="12 17" id="KW-0030">Aminoacyl-tRNA synthetase</keyword>
<dbReference type="EC" id="6.1.1.19" evidence="3"/>
<reference evidence="19" key="1">
    <citation type="submission" date="2025-08" db="UniProtKB">
        <authorList>
            <consortium name="Ensembl"/>
        </authorList>
    </citation>
    <scope>IDENTIFICATION</scope>
</reference>
<evidence type="ECO:0000256" key="1">
    <source>
        <dbReference type="ARBA" id="ARBA00004325"/>
    </source>
</evidence>
<dbReference type="InterPro" id="IPR009080">
    <property type="entry name" value="tRNAsynth_Ia_anticodon-bd"/>
</dbReference>
<dbReference type="GO" id="GO:0005524">
    <property type="term" value="F:ATP binding"/>
    <property type="evidence" value="ECO:0007669"/>
    <property type="project" value="UniProtKB-KW"/>
</dbReference>
<dbReference type="Ensembl" id="ENSLLET00000044690.1">
    <property type="protein sequence ID" value="ENSLLEP00000042978.1"/>
    <property type="gene ID" value="ENSLLEG00000027332.1"/>
</dbReference>
<dbReference type="Pfam" id="PF05746">
    <property type="entry name" value="DALR_1"/>
    <property type="match status" value="1"/>
</dbReference>
<proteinExistence type="inferred from homology"/>
<keyword evidence="6 17" id="KW-0067">ATP-binding</keyword>
<dbReference type="CDD" id="cd00671">
    <property type="entry name" value="ArgRS_core"/>
    <property type="match status" value="1"/>
</dbReference>
<evidence type="ECO:0000256" key="7">
    <source>
        <dbReference type="ARBA" id="ARBA00022917"/>
    </source>
</evidence>
<evidence type="ECO:0000259" key="18">
    <source>
        <dbReference type="SMART" id="SM00836"/>
    </source>
</evidence>
<keyword evidence="8" id="KW-0809">Transit peptide</keyword>
<sequence length="577" mass="65051">MACLFRRAIAEQVSRVVGLPSETVAKSIQAVPVHRKHESPDFQLFVNSLLDDGHLDAASSLPEKAQRLASKLKCDSVISEIATARGSVTFKVNRELLIKTVLNKITQDGTQYGLNTDLLCGLHKGKTIVEFSSPNIAKKFHVGHLRSTIIGNFIANLKEAVGNEVLRINYLGDWGLQFGLLGTGFSLYGSEEDLKANPLEHLFNVYVKINEAAEQDENLKQSAMEFLGRLEGGEKQALSLWTHFRDLSIQEYAKIYKRLGVHFNEYSGESFYKEKSQHVLDLLKNKGVLKQTENGNVVVDLSEGNDLSSYKTVVRSDGTSLYITRDVAAAIDRMEKYNFDEMIYVTDKSQQTHFQQLFRILEILGKKHADRCHHVPFGRVQGMQTRKGDVIFLEDVLDEARARMLQNMSDTSTSKDLEDPTGTAEKIGIAALIVQDFKGPLMSDYNFDWHRALQSFGDTGVFLQYTHARLHSLQSLQKLEKNDIDMSCLQEPSVVFTLQHLLRYDEVILQCLEDYQPRYLVNYLMGLGHLINVAHRALPVKGSTEEVAQARLLFFKNVQMVLANAMKLFGITPVTNM</sequence>
<name>A0A8C5QUN6_9ANUR</name>
<evidence type="ECO:0000256" key="6">
    <source>
        <dbReference type="ARBA" id="ARBA00022840"/>
    </source>
</evidence>
<evidence type="ECO:0000256" key="17">
    <source>
        <dbReference type="RuleBase" id="RU363038"/>
    </source>
</evidence>
<dbReference type="Gene3D" id="1.10.730.10">
    <property type="entry name" value="Isoleucyl-tRNA Synthetase, Domain 1"/>
    <property type="match status" value="1"/>
</dbReference>
<evidence type="ECO:0000256" key="14">
    <source>
        <dbReference type="ARBA" id="ARBA00039495"/>
    </source>
</evidence>
<dbReference type="AlphaFoldDB" id="A0A8C5QUN6"/>
<evidence type="ECO:0000256" key="13">
    <source>
        <dbReference type="ARBA" id="ARBA00033033"/>
    </source>
</evidence>
<dbReference type="InterPro" id="IPR035684">
    <property type="entry name" value="ArgRS_core"/>
</dbReference>
<evidence type="ECO:0000256" key="2">
    <source>
        <dbReference type="ARBA" id="ARBA00005594"/>
    </source>
</evidence>
<evidence type="ECO:0000256" key="4">
    <source>
        <dbReference type="ARBA" id="ARBA00022598"/>
    </source>
</evidence>
<accession>A0A8C5QUN6</accession>
<dbReference type="GO" id="GO:0032543">
    <property type="term" value="P:mitochondrial translation"/>
    <property type="evidence" value="ECO:0007669"/>
    <property type="project" value="TreeGrafter"/>
</dbReference>
<dbReference type="FunFam" id="3.30.1360.70:FF:000004">
    <property type="entry name" value="Probable arginine--tRNA ligase, mitochondrial"/>
    <property type="match status" value="1"/>
</dbReference>
<evidence type="ECO:0000256" key="11">
    <source>
        <dbReference type="ARBA" id="ARBA00023136"/>
    </source>
</evidence>
<feature type="domain" description="DALR anticodon binding" evidence="18">
    <location>
        <begin position="463"/>
        <end position="577"/>
    </location>
</feature>
<dbReference type="NCBIfam" id="TIGR00456">
    <property type="entry name" value="argS"/>
    <property type="match status" value="1"/>
</dbReference>
<dbReference type="GO" id="GO:0031966">
    <property type="term" value="C:mitochondrial membrane"/>
    <property type="evidence" value="ECO:0007669"/>
    <property type="project" value="UniProtKB-SubCell"/>
</dbReference>
<dbReference type="SUPFAM" id="SSF47323">
    <property type="entry name" value="Anticodon-binding domain of a subclass of class I aminoacyl-tRNA synthetases"/>
    <property type="match status" value="1"/>
</dbReference>
<dbReference type="InterPro" id="IPR001278">
    <property type="entry name" value="Arg-tRNA-ligase"/>
</dbReference>
<dbReference type="Pfam" id="PF00750">
    <property type="entry name" value="tRNA-synt_1d"/>
    <property type="match status" value="1"/>
</dbReference>
<dbReference type="SMART" id="SM00836">
    <property type="entry name" value="DALR_1"/>
    <property type="match status" value="1"/>
</dbReference>
<dbReference type="OrthoDB" id="68056at2759"/>
<organism evidence="19 20">
    <name type="scientific">Leptobrachium leishanense</name>
    <name type="common">Leishan spiny toad</name>
    <dbReference type="NCBI Taxonomy" id="445787"/>
    <lineage>
        <taxon>Eukaryota</taxon>
        <taxon>Metazoa</taxon>
        <taxon>Chordata</taxon>
        <taxon>Craniata</taxon>
        <taxon>Vertebrata</taxon>
        <taxon>Euteleostomi</taxon>
        <taxon>Amphibia</taxon>
        <taxon>Batrachia</taxon>
        <taxon>Anura</taxon>
        <taxon>Pelobatoidea</taxon>
        <taxon>Megophryidae</taxon>
        <taxon>Leptobrachium</taxon>
    </lineage>
</organism>
<evidence type="ECO:0000256" key="8">
    <source>
        <dbReference type="ARBA" id="ARBA00022946"/>
    </source>
</evidence>
<dbReference type="InterPro" id="IPR036695">
    <property type="entry name" value="Arg-tRNA-synth_N_sf"/>
</dbReference>
<dbReference type="FunFam" id="3.40.50.620:FF:000058">
    <property type="entry name" value="Mitochondrial arginyl-tRNA synthetase"/>
    <property type="match status" value="1"/>
</dbReference>
<evidence type="ECO:0000256" key="3">
    <source>
        <dbReference type="ARBA" id="ARBA00012837"/>
    </source>
</evidence>
<dbReference type="Proteomes" id="UP000694569">
    <property type="component" value="Unplaced"/>
</dbReference>
<evidence type="ECO:0000313" key="20">
    <source>
        <dbReference type="Proteomes" id="UP000694569"/>
    </source>
</evidence>
<dbReference type="PROSITE" id="PS00178">
    <property type="entry name" value="AA_TRNA_LIGASE_I"/>
    <property type="match status" value="1"/>
</dbReference>
<dbReference type="InterPro" id="IPR014729">
    <property type="entry name" value="Rossmann-like_a/b/a_fold"/>
</dbReference>
<gene>
    <name evidence="19" type="primary">RARS2</name>
</gene>
<comment type="similarity">
    <text evidence="2 17">Belongs to the class-I aminoacyl-tRNA synthetase family.</text>
</comment>
<dbReference type="InterPro" id="IPR001412">
    <property type="entry name" value="aa-tRNA-synth_I_CS"/>
</dbReference>
<dbReference type="GO" id="GO:0004814">
    <property type="term" value="F:arginine-tRNA ligase activity"/>
    <property type="evidence" value="ECO:0007669"/>
    <property type="project" value="UniProtKB-EC"/>
</dbReference>
<evidence type="ECO:0000256" key="9">
    <source>
        <dbReference type="ARBA" id="ARBA00022990"/>
    </source>
</evidence>
<evidence type="ECO:0000256" key="12">
    <source>
        <dbReference type="ARBA" id="ARBA00023146"/>
    </source>
</evidence>
<dbReference type="PANTHER" id="PTHR11956:SF11">
    <property type="entry name" value="ARGININE--TRNA LIGASE, MITOCHONDRIAL-RELATED"/>
    <property type="match status" value="1"/>
</dbReference>
<dbReference type="InterPro" id="IPR008909">
    <property type="entry name" value="DALR_anticod-bd"/>
</dbReference>
<evidence type="ECO:0000256" key="16">
    <source>
        <dbReference type="ARBA" id="ARBA00049595"/>
    </source>
</evidence>
<dbReference type="SUPFAM" id="SSF55190">
    <property type="entry name" value="Arginyl-tRNA synthetase (ArgRS), N-terminal 'additional' domain"/>
    <property type="match status" value="1"/>
</dbReference>
<evidence type="ECO:0000256" key="10">
    <source>
        <dbReference type="ARBA" id="ARBA00023128"/>
    </source>
</evidence>
<dbReference type="Gene3D" id="3.40.50.620">
    <property type="entry name" value="HUPs"/>
    <property type="match status" value="1"/>
</dbReference>
<dbReference type="PANTHER" id="PTHR11956">
    <property type="entry name" value="ARGINYL-TRNA SYNTHETASE"/>
    <property type="match status" value="1"/>
</dbReference>
<evidence type="ECO:0000256" key="15">
    <source>
        <dbReference type="ARBA" id="ARBA00049339"/>
    </source>
</evidence>
<keyword evidence="20" id="KW-1185">Reference proteome</keyword>
<dbReference type="PRINTS" id="PR01038">
    <property type="entry name" value="TRNASYNTHARG"/>
</dbReference>
<keyword evidence="5 17" id="KW-0547">Nucleotide-binding</keyword>
<protein>
    <recommendedName>
        <fullName evidence="14">Probable arginine--tRNA ligase, mitochondrial</fullName>
        <ecNumber evidence="3">6.1.1.19</ecNumber>
    </recommendedName>
    <alternativeName>
        <fullName evidence="13">Arginyl-tRNA synthetase</fullName>
    </alternativeName>
</protein>
<keyword evidence="7 17" id="KW-0648">Protein biosynthesis</keyword>
<keyword evidence="11" id="KW-0472">Membrane</keyword>